<keyword evidence="2" id="KW-1185">Reference proteome</keyword>
<reference evidence="1 2" key="1">
    <citation type="submission" date="2023-06" db="EMBL/GenBank/DDBJ databases">
        <authorList>
            <person name="Feng G."/>
            <person name="Li J."/>
            <person name="Zhu H."/>
        </authorList>
    </citation>
    <scope>NUCLEOTIDE SEQUENCE [LARGE SCALE GENOMIC DNA]</scope>
    <source>
        <strain evidence="1 2">RHCKG23</strain>
    </source>
</reference>
<protein>
    <submittedName>
        <fullName evidence="1">Uncharacterized protein</fullName>
    </submittedName>
</protein>
<evidence type="ECO:0000313" key="1">
    <source>
        <dbReference type="EMBL" id="MDM7885654.1"/>
    </source>
</evidence>
<dbReference type="Proteomes" id="UP001237823">
    <property type="component" value="Unassembled WGS sequence"/>
</dbReference>
<comment type="caution">
    <text evidence="1">The sequence shown here is derived from an EMBL/GenBank/DDBJ whole genome shotgun (WGS) entry which is preliminary data.</text>
</comment>
<dbReference type="EMBL" id="JAUCML010000006">
    <property type="protein sequence ID" value="MDM7885654.1"/>
    <property type="molecule type" value="Genomic_DNA"/>
</dbReference>
<sequence length="98" mass="10200">MKTLIYGGQHLLVTDAVAYVTLEYAAALTQSSLAASVTVPTFTSYGTPDEVALVLGPTLPLLAVGAPDDVLGDDASCTTRTTADYLQDTAARARIVRP</sequence>
<gene>
    <name evidence="1" type="ORF">QUG92_11120</name>
</gene>
<accession>A0ABT7T7U6</accession>
<name>A0ABT7T7U6_9MICO</name>
<dbReference type="RefSeq" id="WP_289459102.1">
    <property type="nucleotide sequence ID" value="NZ_JAUCML010000006.1"/>
</dbReference>
<evidence type="ECO:0000313" key="2">
    <source>
        <dbReference type="Proteomes" id="UP001237823"/>
    </source>
</evidence>
<proteinExistence type="predicted"/>
<organism evidence="1 2">
    <name type="scientific">Curtobacterium citri</name>
    <dbReference type="NCBI Taxonomy" id="3055139"/>
    <lineage>
        <taxon>Bacteria</taxon>
        <taxon>Bacillati</taxon>
        <taxon>Actinomycetota</taxon>
        <taxon>Actinomycetes</taxon>
        <taxon>Micrococcales</taxon>
        <taxon>Microbacteriaceae</taxon>
        <taxon>Curtobacterium</taxon>
    </lineage>
</organism>